<dbReference type="EMBL" id="NVOR01000010">
    <property type="protein sequence ID" value="PED83962.1"/>
    <property type="molecule type" value="Genomic_DNA"/>
</dbReference>
<protein>
    <submittedName>
        <fullName evidence="12">DNA-binding response regulator</fullName>
    </submittedName>
</protein>
<comment type="caution">
    <text evidence="12">The sequence shown here is derived from an EMBL/GenBank/DDBJ whole genome shotgun (WGS) entry which is preliminary data.</text>
</comment>
<dbReference type="SUPFAM" id="SSF46894">
    <property type="entry name" value="C-terminal effector domain of the bipartite response regulators"/>
    <property type="match status" value="1"/>
</dbReference>
<evidence type="ECO:0000259" key="11">
    <source>
        <dbReference type="PROSITE" id="PS51755"/>
    </source>
</evidence>
<dbReference type="GO" id="GO:0000976">
    <property type="term" value="F:transcription cis-regulatory region binding"/>
    <property type="evidence" value="ECO:0007669"/>
    <property type="project" value="TreeGrafter"/>
</dbReference>
<evidence type="ECO:0000313" key="13">
    <source>
        <dbReference type="Proteomes" id="UP000221020"/>
    </source>
</evidence>
<evidence type="ECO:0000256" key="5">
    <source>
        <dbReference type="ARBA" id="ARBA00023015"/>
    </source>
</evidence>
<dbReference type="PROSITE" id="PS50110">
    <property type="entry name" value="RESPONSE_REGULATORY"/>
    <property type="match status" value="1"/>
</dbReference>
<keyword evidence="7" id="KW-0804">Transcription</keyword>
<proteinExistence type="predicted"/>
<dbReference type="SUPFAM" id="SSF52172">
    <property type="entry name" value="CheY-like"/>
    <property type="match status" value="1"/>
</dbReference>
<dbReference type="RefSeq" id="WP_097895863.1">
    <property type="nucleotide sequence ID" value="NZ_NVOR01000010.1"/>
</dbReference>
<keyword evidence="2" id="KW-0963">Cytoplasm</keyword>
<evidence type="ECO:0000256" key="1">
    <source>
        <dbReference type="ARBA" id="ARBA00004496"/>
    </source>
</evidence>
<evidence type="ECO:0000259" key="10">
    <source>
        <dbReference type="PROSITE" id="PS50110"/>
    </source>
</evidence>
<dbReference type="PANTHER" id="PTHR48111">
    <property type="entry name" value="REGULATOR OF RPOS"/>
    <property type="match status" value="1"/>
</dbReference>
<dbReference type="PROSITE" id="PS51755">
    <property type="entry name" value="OMPR_PHOB"/>
    <property type="match status" value="1"/>
</dbReference>
<dbReference type="SMART" id="SM00448">
    <property type="entry name" value="REC"/>
    <property type="match status" value="1"/>
</dbReference>
<dbReference type="Pfam" id="PF00072">
    <property type="entry name" value="Response_reg"/>
    <property type="match status" value="1"/>
</dbReference>
<dbReference type="InterPro" id="IPR011006">
    <property type="entry name" value="CheY-like_superfamily"/>
</dbReference>
<dbReference type="InterPro" id="IPR016032">
    <property type="entry name" value="Sig_transdc_resp-reg_C-effctor"/>
</dbReference>
<accession>A0AA91VFH2</accession>
<sequence length="230" mass="27078">MNIKILYAEDDKEINDLVATYLRKEGYFVDQAYDGEEAVTLFKQNNYSLVLLDLMLPKLDGFELLRRFRLEKNIPIVVLSAKIEDVDKIFALGLGADDYIIKPFSIGELIARIKAQLRRFLYLNDYQDIEPSKIKQGIFELDFATYTINKRDITINLTKIEFELLKLFMSNPRRVFSKSHIYSNIWTDNYDIDENTVMVHISKLRSKIEDDSSQPKYLQTVWGIGYKWEY</sequence>
<keyword evidence="6 9" id="KW-0238">DNA-binding</keyword>
<feature type="modified residue" description="4-aspartylphosphate" evidence="8">
    <location>
        <position position="53"/>
    </location>
</feature>
<keyword evidence="3 8" id="KW-0597">Phosphoprotein</keyword>
<dbReference type="SMART" id="SM00862">
    <property type="entry name" value="Trans_reg_C"/>
    <property type="match status" value="1"/>
</dbReference>
<dbReference type="AlphaFoldDB" id="A0AA91VFH2"/>
<dbReference type="GO" id="GO:0006355">
    <property type="term" value="P:regulation of DNA-templated transcription"/>
    <property type="evidence" value="ECO:0007669"/>
    <property type="project" value="InterPro"/>
</dbReference>
<dbReference type="InterPro" id="IPR039420">
    <property type="entry name" value="WalR-like"/>
</dbReference>
<dbReference type="FunFam" id="1.10.10.10:FF:000018">
    <property type="entry name" value="DNA-binding response regulator ResD"/>
    <property type="match status" value="1"/>
</dbReference>
<feature type="domain" description="OmpR/PhoB-type" evidence="11">
    <location>
        <begin position="131"/>
        <end position="230"/>
    </location>
</feature>
<evidence type="ECO:0000256" key="4">
    <source>
        <dbReference type="ARBA" id="ARBA00023012"/>
    </source>
</evidence>
<evidence type="ECO:0000256" key="7">
    <source>
        <dbReference type="ARBA" id="ARBA00023163"/>
    </source>
</evidence>
<feature type="DNA-binding region" description="OmpR/PhoB-type" evidence="9">
    <location>
        <begin position="131"/>
        <end position="230"/>
    </location>
</feature>
<dbReference type="InterPro" id="IPR001789">
    <property type="entry name" value="Sig_transdc_resp-reg_receiver"/>
</dbReference>
<dbReference type="GO" id="GO:0000156">
    <property type="term" value="F:phosphorelay response regulator activity"/>
    <property type="evidence" value="ECO:0007669"/>
    <property type="project" value="TreeGrafter"/>
</dbReference>
<dbReference type="Gene3D" id="3.40.50.2300">
    <property type="match status" value="1"/>
</dbReference>
<dbReference type="GO" id="GO:0032993">
    <property type="term" value="C:protein-DNA complex"/>
    <property type="evidence" value="ECO:0007669"/>
    <property type="project" value="TreeGrafter"/>
</dbReference>
<dbReference type="FunFam" id="3.40.50.2300:FF:000001">
    <property type="entry name" value="DNA-binding response regulator PhoB"/>
    <property type="match status" value="1"/>
</dbReference>
<dbReference type="InterPro" id="IPR001867">
    <property type="entry name" value="OmpR/PhoB-type_DNA-bd"/>
</dbReference>
<feature type="domain" description="Response regulatory" evidence="10">
    <location>
        <begin position="4"/>
        <end position="117"/>
    </location>
</feature>
<organism evidence="12 13">
    <name type="scientific">Bacillus pseudomycoides</name>
    <dbReference type="NCBI Taxonomy" id="64104"/>
    <lineage>
        <taxon>Bacteria</taxon>
        <taxon>Bacillati</taxon>
        <taxon>Bacillota</taxon>
        <taxon>Bacilli</taxon>
        <taxon>Bacillales</taxon>
        <taxon>Bacillaceae</taxon>
        <taxon>Bacillus</taxon>
        <taxon>Bacillus cereus group</taxon>
    </lineage>
</organism>
<dbReference type="PANTHER" id="PTHR48111:SF40">
    <property type="entry name" value="PHOSPHATE REGULON TRANSCRIPTIONAL REGULATORY PROTEIN PHOB"/>
    <property type="match status" value="1"/>
</dbReference>
<dbReference type="GO" id="GO:0005829">
    <property type="term" value="C:cytosol"/>
    <property type="evidence" value="ECO:0007669"/>
    <property type="project" value="TreeGrafter"/>
</dbReference>
<reference evidence="12 13" key="1">
    <citation type="submission" date="2017-09" db="EMBL/GenBank/DDBJ databases">
        <title>Large-scale bioinformatics analysis of Bacillus genomes uncovers conserved roles of natural products in bacterial physiology.</title>
        <authorList>
            <consortium name="Agbiome Team Llc"/>
            <person name="Bleich R.M."/>
            <person name="Grubbs K.J."/>
            <person name="Santa Maria K.C."/>
            <person name="Allen S.E."/>
            <person name="Farag S."/>
            <person name="Shank E.A."/>
            <person name="Bowers A."/>
        </authorList>
    </citation>
    <scope>NUCLEOTIDE SEQUENCE [LARGE SCALE GENOMIC DNA]</scope>
    <source>
        <strain evidence="12 13">AFS092012</strain>
    </source>
</reference>
<evidence type="ECO:0000256" key="3">
    <source>
        <dbReference type="ARBA" id="ARBA00022553"/>
    </source>
</evidence>
<gene>
    <name evidence="12" type="ORF">CON65_03525</name>
</gene>
<dbReference type="InterPro" id="IPR036388">
    <property type="entry name" value="WH-like_DNA-bd_sf"/>
</dbReference>
<evidence type="ECO:0000256" key="2">
    <source>
        <dbReference type="ARBA" id="ARBA00022490"/>
    </source>
</evidence>
<evidence type="ECO:0000313" key="12">
    <source>
        <dbReference type="EMBL" id="PED83962.1"/>
    </source>
</evidence>
<keyword evidence="5" id="KW-0805">Transcription regulation</keyword>
<name>A0AA91VFH2_9BACI</name>
<dbReference type="Pfam" id="PF00486">
    <property type="entry name" value="Trans_reg_C"/>
    <property type="match status" value="1"/>
</dbReference>
<evidence type="ECO:0000256" key="6">
    <source>
        <dbReference type="ARBA" id="ARBA00023125"/>
    </source>
</evidence>
<dbReference type="Proteomes" id="UP000221020">
    <property type="component" value="Unassembled WGS sequence"/>
</dbReference>
<evidence type="ECO:0000256" key="9">
    <source>
        <dbReference type="PROSITE-ProRule" id="PRU01091"/>
    </source>
</evidence>
<evidence type="ECO:0000256" key="8">
    <source>
        <dbReference type="PROSITE-ProRule" id="PRU00169"/>
    </source>
</evidence>
<keyword evidence="4" id="KW-0902">Two-component regulatory system</keyword>
<dbReference type="CDD" id="cd00383">
    <property type="entry name" value="trans_reg_C"/>
    <property type="match status" value="1"/>
</dbReference>
<comment type="subcellular location">
    <subcellularLocation>
        <location evidence="1">Cytoplasm</location>
    </subcellularLocation>
</comment>
<dbReference type="Gene3D" id="6.10.250.690">
    <property type="match status" value="1"/>
</dbReference>
<dbReference type="Gene3D" id="1.10.10.10">
    <property type="entry name" value="Winged helix-like DNA-binding domain superfamily/Winged helix DNA-binding domain"/>
    <property type="match status" value="1"/>
</dbReference>